<dbReference type="EMBL" id="JAUHHV010000005">
    <property type="protein sequence ID" value="KAK1424521.1"/>
    <property type="molecule type" value="Genomic_DNA"/>
</dbReference>
<evidence type="ECO:0000313" key="1">
    <source>
        <dbReference type="EMBL" id="KAK1424517.1"/>
    </source>
</evidence>
<comment type="caution">
    <text evidence="4">The sequence shown here is derived from an EMBL/GenBank/DDBJ whole genome shotgun (WGS) entry which is preliminary data.</text>
</comment>
<accession>A0AAD8LL41</accession>
<evidence type="ECO:0000313" key="3">
    <source>
        <dbReference type="EMBL" id="KAK1424521.1"/>
    </source>
</evidence>
<name>A0AAD8LL41_TARER</name>
<dbReference type="EMBL" id="JAUHHV010000005">
    <property type="protein sequence ID" value="KAK1424518.1"/>
    <property type="molecule type" value="Genomic_DNA"/>
</dbReference>
<gene>
    <name evidence="4" type="ORF">QVD17_06678</name>
    <name evidence="1" type="ORF">QVD17_19847</name>
    <name evidence="2" type="ORF">QVD17_19848</name>
    <name evidence="3" type="ORF">QVD17_19851</name>
</gene>
<sequence length="267" mass="29411">MMNKNSLAAKVTNIDGLPRKGLLRKAKVGNVIPGKPNCAMPSATAEVAAEVGAIPSMGEERLVATADQGSMKIQNSKIGDQISYADHLKQTNNNPTSKAVNELRKRLDEIQRAMDIDPLNCQLGEEEKTCLNQYNEACLDEERFLKQKAKIHWLAVGDANNSFFHNSLKCKHHGNRIEVIKDVNGELHEGENVPTAFVSHFQQFLGCDETLTMAPSPELFEHRLEINVAENMIRSVSEEEIKRALFSIGDDKAPGPFRAGSCGTDGK</sequence>
<dbReference type="Proteomes" id="UP001229421">
    <property type="component" value="Unassembled WGS sequence"/>
</dbReference>
<organism evidence="4 5">
    <name type="scientific">Tagetes erecta</name>
    <name type="common">African marigold</name>
    <dbReference type="NCBI Taxonomy" id="13708"/>
    <lineage>
        <taxon>Eukaryota</taxon>
        <taxon>Viridiplantae</taxon>
        <taxon>Streptophyta</taxon>
        <taxon>Embryophyta</taxon>
        <taxon>Tracheophyta</taxon>
        <taxon>Spermatophyta</taxon>
        <taxon>Magnoliopsida</taxon>
        <taxon>eudicotyledons</taxon>
        <taxon>Gunneridae</taxon>
        <taxon>Pentapetalae</taxon>
        <taxon>asterids</taxon>
        <taxon>campanulids</taxon>
        <taxon>Asterales</taxon>
        <taxon>Asteraceae</taxon>
        <taxon>Asteroideae</taxon>
        <taxon>Heliantheae alliance</taxon>
        <taxon>Tageteae</taxon>
        <taxon>Tagetes</taxon>
    </lineage>
</organism>
<dbReference type="EMBL" id="JAUHHV010000005">
    <property type="protein sequence ID" value="KAK1424517.1"/>
    <property type="molecule type" value="Genomic_DNA"/>
</dbReference>
<proteinExistence type="predicted"/>
<dbReference type="EMBL" id="JAUHHV010000001">
    <property type="protein sequence ID" value="KAK1440846.1"/>
    <property type="molecule type" value="Genomic_DNA"/>
</dbReference>
<dbReference type="AlphaFoldDB" id="A0AAD8LL41"/>
<keyword evidence="5" id="KW-1185">Reference proteome</keyword>
<protein>
    <submittedName>
        <fullName evidence="4">Uncharacterized protein</fullName>
    </submittedName>
</protein>
<evidence type="ECO:0000313" key="2">
    <source>
        <dbReference type="EMBL" id="KAK1424518.1"/>
    </source>
</evidence>
<evidence type="ECO:0000313" key="4">
    <source>
        <dbReference type="EMBL" id="KAK1440846.1"/>
    </source>
</evidence>
<reference evidence="4" key="1">
    <citation type="journal article" date="2023" name="bioRxiv">
        <title>Improved chromosome-level genome assembly for marigold (Tagetes erecta).</title>
        <authorList>
            <person name="Jiang F."/>
            <person name="Yuan L."/>
            <person name="Wang S."/>
            <person name="Wang H."/>
            <person name="Xu D."/>
            <person name="Wang A."/>
            <person name="Fan W."/>
        </authorList>
    </citation>
    <scope>NUCLEOTIDE SEQUENCE</scope>
    <source>
        <strain evidence="4">WSJ</strain>
        <tissue evidence="4">Leaf</tissue>
    </source>
</reference>
<evidence type="ECO:0000313" key="5">
    <source>
        <dbReference type="Proteomes" id="UP001229421"/>
    </source>
</evidence>